<dbReference type="InterPro" id="IPR004179">
    <property type="entry name" value="Sec63-dom"/>
</dbReference>
<evidence type="ECO:0000256" key="1">
    <source>
        <dbReference type="ARBA" id="ARBA00022741"/>
    </source>
</evidence>
<accession>A0AAD4ZCE6</accession>
<dbReference type="PROSITE" id="PS51192">
    <property type="entry name" value="HELICASE_ATP_BIND_1"/>
    <property type="match status" value="1"/>
</dbReference>
<dbReference type="EMBL" id="JAJFAZ020000003">
    <property type="protein sequence ID" value="KAI5340584.1"/>
    <property type="molecule type" value="Genomic_DNA"/>
</dbReference>
<dbReference type="InterPro" id="IPR057842">
    <property type="entry name" value="WH_MER3"/>
</dbReference>
<reference evidence="6 7" key="1">
    <citation type="journal article" date="2022" name="G3 (Bethesda)">
        <title>Whole-genome sequence and methylome profiling of the almond [Prunus dulcis (Mill.) D.A. Webb] cultivar 'Nonpareil'.</title>
        <authorList>
            <person name="D'Amico-Willman K.M."/>
            <person name="Ouma W.Z."/>
            <person name="Meulia T."/>
            <person name="Sideli G.M."/>
            <person name="Gradziel T.M."/>
            <person name="Fresnedo-Ramirez J."/>
        </authorList>
    </citation>
    <scope>NUCLEOTIDE SEQUENCE [LARGE SCALE GENOMIC DNA]</scope>
    <source>
        <strain evidence="6">Clone GOH B32 T37-40</strain>
    </source>
</reference>
<dbReference type="PANTHER" id="PTHR47961">
    <property type="entry name" value="DNA POLYMERASE THETA, PUTATIVE (AFU_ORTHOLOGUE AFUA_1G05260)-RELATED"/>
    <property type="match status" value="1"/>
</dbReference>
<dbReference type="Gene3D" id="3.40.50.300">
    <property type="entry name" value="P-loop containing nucleotide triphosphate hydrolases"/>
    <property type="match status" value="1"/>
</dbReference>
<gene>
    <name evidence="6" type="ORF">L3X38_019858</name>
</gene>
<evidence type="ECO:0000256" key="3">
    <source>
        <dbReference type="ARBA" id="ARBA00022806"/>
    </source>
</evidence>
<dbReference type="SUPFAM" id="SSF52540">
    <property type="entry name" value="P-loop containing nucleoside triphosphate hydrolases"/>
    <property type="match status" value="1"/>
</dbReference>
<name>A0AAD4ZCE6_PRUDU</name>
<dbReference type="PANTHER" id="PTHR47961:SF13">
    <property type="entry name" value="ACTIVATING SIGNAL COINTEGRATOR 1 COMPLEX SUBUNIT 3"/>
    <property type="match status" value="1"/>
</dbReference>
<evidence type="ECO:0000313" key="6">
    <source>
        <dbReference type="EMBL" id="KAI5340584.1"/>
    </source>
</evidence>
<evidence type="ECO:0000256" key="2">
    <source>
        <dbReference type="ARBA" id="ARBA00022801"/>
    </source>
</evidence>
<organism evidence="6 7">
    <name type="scientific">Prunus dulcis</name>
    <name type="common">Almond</name>
    <name type="synonym">Amygdalus dulcis</name>
    <dbReference type="NCBI Taxonomy" id="3755"/>
    <lineage>
        <taxon>Eukaryota</taxon>
        <taxon>Viridiplantae</taxon>
        <taxon>Streptophyta</taxon>
        <taxon>Embryophyta</taxon>
        <taxon>Tracheophyta</taxon>
        <taxon>Spermatophyta</taxon>
        <taxon>Magnoliopsida</taxon>
        <taxon>eudicotyledons</taxon>
        <taxon>Gunneridae</taxon>
        <taxon>Pentapetalae</taxon>
        <taxon>rosids</taxon>
        <taxon>fabids</taxon>
        <taxon>Rosales</taxon>
        <taxon>Rosaceae</taxon>
        <taxon>Amygdaloideae</taxon>
        <taxon>Amygdaleae</taxon>
        <taxon>Prunus</taxon>
    </lineage>
</organism>
<keyword evidence="7" id="KW-1185">Reference proteome</keyword>
<dbReference type="Gene3D" id="1.10.3380.10">
    <property type="entry name" value="Sec63 N-terminal domain-like domain"/>
    <property type="match status" value="1"/>
</dbReference>
<dbReference type="InterPro" id="IPR036388">
    <property type="entry name" value="WH-like_DNA-bd_sf"/>
</dbReference>
<evidence type="ECO:0000313" key="7">
    <source>
        <dbReference type="Proteomes" id="UP001054821"/>
    </source>
</evidence>
<keyword evidence="3" id="KW-0347">Helicase</keyword>
<sequence>MKTWEKLVPIQLHISYIYYTNENILVCAPTGACKTNVAMISILHEIRQMIGYSWVSILIFDCTALQRRCLHKDEFKIVYVAPMKALAAEVTSTFSHRLSPLNITVRELTGDMQLYKNELEETQMIVATPEKWDVITHKSSHMSLSICLNFAPGGVYTDNDTHCRPFSHSTELFRGCYTHIELQNERCYKKFVESLRKGYQAMFISSLKDNLNAEVARGTVTNVKEACEWLGYMYLFIRMRLNPLVYGIGWDEVVADPSLSLKQRVLIANAARALDKNEMLRRHMNETEVIDMVAHSSEIENIVVRDEEQNELETLVQSSCPLEVKGTPKKHGKISILIQLYRSCGSMDTFSLVSDAAYISHRWSHHIDQWASQPPPSLLLILSRDALPPPKNV</sequence>
<keyword evidence="1" id="KW-0547">Nucleotide-binding</keyword>
<dbReference type="InterPro" id="IPR011545">
    <property type="entry name" value="DEAD/DEAH_box_helicase_dom"/>
</dbReference>
<dbReference type="GO" id="GO:0004386">
    <property type="term" value="F:helicase activity"/>
    <property type="evidence" value="ECO:0007669"/>
    <property type="project" value="UniProtKB-KW"/>
</dbReference>
<dbReference type="Pfam" id="PF00270">
    <property type="entry name" value="DEAD"/>
    <property type="match status" value="1"/>
</dbReference>
<feature type="domain" description="Helicase ATP-binding" evidence="5">
    <location>
        <begin position="15"/>
        <end position="133"/>
    </location>
</feature>
<dbReference type="GO" id="GO:0016787">
    <property type="term" value="F:hydrolase activity"/>
    <property type="evidence" value="ECO:0007669"/>
    <property type="project" value="UniProtKB-KW"/>
</dbReference>
<dbReference type="FunFam" id="1.10.10.10:FF:000024">
    <property type="entry name" value="U5 small nuclear ribonucleoprotein helicase"/>
    <property type="match status" value="1"/>
</dbReference>
<dbReference type="GO" id="GO:0003676">
    <property type="term" value="F:nucleic acid binding"/>
    <property type="evidence" value="ECO:0007669"/>
    <property type="project" value="InterPro"/>
</dbReference>
<dbReference type="InterPro" id="IPR027417">
    <property type="entry name" value="P-loop_NTPase"/>
</dbReference>
<evidence type="ECO:0000256" key="4">
    <source>
        <dbReference type="ARBA" id="ARBA00022840"/>
    </source>
</evidence>
<dbReference type="Proteomes" id="UP001054821">
    <property type="component" value="Chromosome 3"/>
</dbReference>
<dbReference type="Pfam" id="PF23445">
    <property type="entry name" value="WHD_SNRNP200"/>
    <property type="match status" value="1"/>
</dbReference>
<proteinExistence type="predicted"/>
<dbReference type="InterPro" id="IPR050474">
    <property type="entry name" value="Hel308_SKI2-like"/>
</dbReference>
<comment type="caution">
    <text evidence="6">The sequence shown here is derived from an EMBL/GenBank/DDBJ whole genome shotgun (WGS) entry which is preliminary data.</text>
</comment>
<evidence type="ECO:0000259" key="5">
    <source>
        <dbReference type="PROSITE" id="PS51192"/>
    </source>
</evidence>
<dbReference type="GO" id="GO:0005524">
    <property type="term" value="F:ATP binding"/>
    <property type="evidence" value="ECO:0007669"/>
    <property type="project" value="UniProtKB-KW"/>
</dbReference>
<dbReference type="Gene3D" id="1.10.10.10">
    <property type="entry name" value="Winged helix-like DNA-binding domain superfamily/Winged helix DNA-binding domain"/>
    <property type="match status" value="1"/>
</dbReference>
<dbReference type="InterPro" id="IPR014001">
    <property type="entry name" value="Helicase_ATP-bd"/>
</dbReference>
<dbReference type="AlphaFoldDB" id="A0AAD4ZCE6"/>
<keyword evidence="4" id="KW-0067">ATP-binding</keyword>
<keyword evidence="2" id="KW-0378">Hydrolase</keyword>
<dbReference type="Pfam" id="PF02889">
    <property type="entry name" value="Sec63"/>
    <property type="match status" value="1"/>
</dbReference>
<protein>
    <recommendedName>
        <fullName evidence="5">Helicase ATP-binding domain-containing protein</fullName>
    </recommendedName>
</protein>
<dbReference type="SUPFAM" id="SSF158702">
    <property type="entry name" value="Sec63 N-terminal domain-like"/>
    <property type="match status" value="1"/>
</dbReference>